<gene>
    <name evidence="10" type="ORF">L3X38_005737</name>
</gene>
<keyword evidence="11" id="KW-1185">Reference proteome</keyword>
<dbReference type="Pfam" id="PF00173">
    <property type="entry name" value="Cyt-b5"/>
    <property type="match status" value="1"/>
</dbReference>
<dbReference type="GO" id="GO:0020037">
    <property type="term" value="F:heme binding"/>
    <property type="evidence" value="ECO:0007669"/>
    <property type="project" value="UniProtKB-UniRule"/>
</dbReference>
<reference evidence="10 11" key="1">
    <citation type="journal article" date="2022" name="G3 (Bethesda)">
        <title>Whole-genome sequence and methylome profiling of the almond [Prunus dulcis (Mill.) D.A. Webb] cultivar 'Nonpareil'.</title>
        <authorList>
            <person name="D'Amico-Willman K.M."/>
            <person name="Ouma W.Z."/>
            <person name="Meulia T."/>
            <person name="Sideli G.M."/>
            <person name="Gradziel T.M."/>
            <person name="Fresnedo-Ramirez J."/>
        </authorList>
    </citation>
    <scope>NUCLEOTIDE SEQUENCE [LARGE SCALE GENOMIC DNA]</scope>
    <source>
        <strain evidence="10">Clone GOH B32 T37-40</strain>
    </source>
</reference>
<dbReference type="Proteomes" id="UP001054821">
    <property type="component" value="Chromosome 1"/>
</dbReference>
<keyword evidence="3 8" id="KW-0812">Transmembrane</keyword>
<accession>A0AAD4ZRH0</accession>
<dbReference type="FunFam" id="3.10.120.10:FF:000002">
    <property type="entry name" value="Cytochrome b5 type B"/>
    <property type="match status" value="1"/>
</dbReference>
<evidence type="ECO:0000313" key="11">
    <source>
        <dbReference type="Proteomes" id="UP001054821"/>
    </source>
</evidence>
<dbReference type="PROSITE" id="PS50255">
    <property type="entry name" value="CYTOCHROME_B5_2"/>
    <property type="match status" value="1"/>
</dbReference>
<keyword evidence="2 8" id="KW-0349">Heme</keyword>
<dbReference type="PROSITE" id="PS00191">
    <property type="entry name" value="CYTOCHROME_B5_1"/>
    <property type="match status" value="1"/>
</dbReference>
<keyword evidence="5 8" id="KW-0408">Iron</keyword>
<comment type="caution">
    <text evidence="10">The sequence shown here is derived from an EMBL/GenBank/DDBJ whole genome shotgun (WGS) entry which is preliminary data.</text>
</comment>
<evidence type="ECO:0000256" key="6">
    <source>
        <dbReference type="ARBA" id="ARBA00023136"/>
    </source>
</evidence>
<dbReference type="InterPro" id="IPR018506">
    <property type="entry name" value="Cyt_B5_heme-BS"/>
</dbReference>
<comment type="similarity">
    <text evidence="7 8">Belongs to the cytochrome b5 family.</text>
</comment>
<organism evidence="10 11">
    <name type="scientific">Prunus dulcis</name>
    <name type="common">Almond</name>
    <name type="synonym">Amygdalus dulcis</name>
    <dbReference type="NCBI Taxonomy" id="3755"/>
    <lineage>
        <taxon>Eukaryota</taxon>
        <taxon>Viridiplantae</taxon>
        <taxon>Streptophyta</taxon>
        <taxon>Embryophyta</taxon>
        <taxon>Tracheophyta</taxon>
        <taxon>Spermatophyta</taxon>
        <taxon>Magnoliopsida</taxon>
        <taxon>eudicotyledons</taxon>
        <taxon>Gunneridae</taxon>
        <taxon>Pentapetalae</taxon>
        <taxon>rosids</taxon>
        <taxon>fabids</taxon>
        <taxon>Rosales</taxon>
        <taxon>Rosaceae</taxon>
        <taxon>Amygdaloideae</taxon>
        <taxon>Amygdaleae</taxon>
        <taxon>Prunus</taxon>
    </lineage>
</organism>
<keyword evidence="8" id="KW-1133">Transmembrane helix</keyword>
<dbReference type="SMART" id="SM01117">
    <property type="entry name" value="Cyt-b5"/>
    <property type="match status" value="1"/>
</dbReference>
<evidence type="ECO:0000256" key="4">
    <source>
        <dbReference type="ARBA" id="ARBA00022723"/>
    </source>
</evidence>
<feature type="transmembrane region" description="Helical" evidence="8">
    <location>
        <begin position="109"/>
        <end position="128"/>
    </location>
</feature>
<dbReference type="PRINTS" id="PR00363">
    <property type="entry name" value="CYTOCHROMEB5"/>
</dbReference>
<dbReference type="GO" id="GO:0016020">
    <property type="term" value="C:membrane"/>
    <property type="evidence" value="ECO:0007669"/>
    <property type="project" value="UniProtKB-SubCell"/>
</dbReference>
<keyword evidence="4 8" id="KW-0479">Metal-binding</keyword>
<comment type="subcellular location">
    <subcellularLocation>
        <location evidence="1">Membrane</location>
    </subcellularLocation>
</comment>
<dbReference type="InterPro" id="IPR001199">
    <property type="entry name" value="Cyt_B5-like_heme/steroid-bd"/>
</dbReference>
<name>A0AAD4ZRH0_PRUDU</name>
<evidence type="ECO:0000256" key="1">
    <source>
        <dbReference type="ARBA" id="ARBA00004370"/>
    </source>
</evidence>
<dbReference type="PANTHER" id="PTHR19359">
    <property type="entry name" value="CYTOCHROME B5"/>
    <property type="match status" value="1"/>
</dbReference>
<feature type="domain" description="Cytochrome b5 heme-binding" evidence="9">
    <location>
        <begin position="5"/>
        <end position="81"/>
    </location>
</feature>
<dbReference type="Gene3D" id="3.10.120.10">
    <property type="entry name" value="Cytochrome b5-like heme/steroid binding domain"/>
    <property type="match status" value="1"/>
</dbReference>
<evidence type="ECO:0000256" key="2">
    <source>
        <dbReference type="ARBA" id="ARBA00022617"/>
    </source>
</evidence>
<evidence type="ECO:0000256" key="3">
    <source>
        <dbReference type="ARBA" id="ARBA00022692"/>
    </source>
</evidence>
<keyword evidence="6 8" id="KW-0472">Membrane</keyword>
<dbReference type="EMBL" id="JAJFAZ020000001">
    <property type="protein sequence ID" value="KAI5352845.1"/>
    <property type="molecule type" value="Genomic_DNA"/>
</dbReference>
<proteinExistence type="inferred from homology"/>
<dbReference type="InterPro" id="IPR050668">
    <property type="entry name" value="Cytochrome_b5"/>
</dbReference>
<dbReference type="SUPFAM" id="SSF55856">
    <property type="entry name" value="Cytochrome b5-like heme/steroid binding domain"/>
    <property type="match status" value="1"/>
</dbReference>
<dbReference type="InterPro" id="IPR036400">
    <property type="entry name" value="Cyt_B5-like_heme/steroid_sf"/>
</dbReference>
<evidence type="ECO:0000259" key="9">
    <source>
        <dbReference type="PROSITE" id="PS50255"/>
    </source>
</evidence>
<sequence>MPTLTKLFTMQEVSKQNSKDNCWVVIDGKVYDLTLYLDDHPGGDDVVLAAAGRDATKDFEDAGHSNSAKDLMGAFCIGELDVDTTSPEITSKNQPLDYPQKIKDLTKEYWAIPVAVVGISVVVGFLYLRKK</sequence>
<dbReference type="AlphaFoldDB" id="A0AAD4ZRH0"/>
<protein>
    <recommendedName>
        <fullName evidence="9">Cytochrome b5 heme-binding domain-containing protein</fullName>
    </recommendedName>
</protein>
<evidence type="ECO:0000256" key="7">
    <source>
        <dbReference type="ARBA" id="ARBA00038168"/>
    </source>
</evidence>
<evidence type="ECO:0000313" key="10">
    <source>
        <dbReference type="EMBL" id="KAI5352845.1"/>
    </source>
</evidence>
<dbReference type="GO" id="GO:0046872">
    <property type="term" value="F:metal ion binding"/>
    <property type="evidence" value="ECO:0007669"/>
    <property type="project" value="UniProtKB-UniRule"/>
</dbReference>
<evidence type="ECO:0000256" key="8">
    <source>
        <dbReference type="RuleBase" id="RU362121"/>
    </source>
</evidence>
<evidence type="ECO:0000256" key="5">
    <source>
        <dbReference type="ARBA" id="ARBA00023004"/>
    </source>
</evidence>
<dbReference type="PANTHER" id="PTHR19359:SF25">
    <property type="entry name" value="CYTOCHROME B5 HEME-BINDING DOMAIN-CONTAINING PROTEIN"/>
    <property type="match status" value="1"/>
</dbReference>